<dbReference type="KEGG" id="nch:A0U93_13375"/>
<dbReference type="Proteomes" id="UP000188604">
    <property type="component" value="Chromosome"/>
</dbReference>
<dbReference type="AlphaFoldDB" id="A0A1U9KSI9"/>
<dbReference type="EMBL" id="CP014691">
    <property type="protein sequence ID" value="AQS88745.1"/>
    <property type="molecule type" value="Genomic_DNA"/>
</dbReference>
<gene>
    <name evidence="1" type="ORF">A0U93_13375</name>
</gene>
<protein>
    <submittedName>
        <fullName evidence="1">Uncharacterized protein</fullName>
    </submittedName>
</protein>
<proteinExistence type="predicted"/>
<evidence type="ECO:0000313" key="1">
    <source>
        <dbReference type="EMBL" id="AQS88745.1"/>
    </source>
</evidence>
<dbReference type="RefSeq" id="WP_169852771.1">
    <property type="nucleotide sequence ID" value="NZ_BJXS01000001.1"/>
</dbReference>
<dbReference type="InterPro" id="IPR010845">
    <property type="entry name" value="FlaF"/>
</dbReference>
<reference evidence="1 2" key="1">
    <citation type="submission" date="2016-03" db="EMBL/GenBank/DDBJ databases">
        <title>Acetic acid bacteria sequencing.</title>
        <authorList>
            <person name="Brandt J."/>
            <person name="Jakob F."/>
            <person name="Vogel R.F."/>
        </authorList>
    </citation>
    <scope>NUCLEOTIDE SEQUENCE [LARGE SCALE GENOMIC DNA]</scope>
    <source>
        <strain evidence="1 2">NBRC 101099</strain>
    </source>
</reference>
<sequence>MNYAVSRYVRQTDSGLSSKDVEIDSFKRANNLLLNAGTVDERRSALRINYMMWSILTRGVDRTDNLLPDLLKKDLISLGGWVMNFSNAALNDSSDLQPLIDINRDMIDGLNQSKEVAQQKSERHDGVFGMAV</sequence>
<name>A0A1U9KSI9_9PROT</name>
<dbReference type="STRING" id="320497.A0U93_13375"/>
<dbReference type="GO" id="GO:0044781">
    <property type="term" value="P:bacterial-type flagellum organization"/>
    <property type="evidence" value="ECO:0007669"/>
    <property type="project" value="InterPro"/>
</dbReference>
<organism evidence="1 2">
    <name type="scientific">Neoasaia chiangmaiensis</name>
    <dbReference type="NCBI Taxonomy" id="320497"/>
    <lineage>
        <taxon>Bacteria</taxon>
        <taxon>Pseudomonadati</taxon>
        <taxon>Pseudomonadota</taxon>
        <taxon>Alphaproteobacteria</taxon>
        <taxon>Acetobacterales</taxon>
        <taxon>Acetobacteraceae</taxon>
        <taxon>Neoasaia</taxon>
    </lineage>
</organism>
<keyword evidence="2" id="KW-1185">Reference proteome</keyword>
<evidence type="ECO:0000313" key="2">
    <source>
        <dbReference type="Proteomes" id="UP000188604"/>
    </source>
</evidence>
<dbReference type="Pfam" id="PF07309">
    <property type="entry name" value="FlaF"/>
    <property type="match status" value="1"/>
</dbReference>
<accession>A0A1U9KSI9</accession>